<name>A0ABN8I1L0_9NEOP</name>
<keyword evidence="2" id="KW-1185">Reference proteome</keyword>
<dbReference type="EMBL" id="OW152826">
    <property type="protein sequence ID" value="CAH2042658.1"/>
    <property type="molecule type" value="Genomic_DNA"/>
</dbReference>
<sequence>MLVTCQCVLGRGALWTGARRPAGALPQPAPPLEPPPPRLLLTSRFPRPTAGPVHVPVNTTIVVIITAVRSFVREFQAAD</sequence>
<gene>
    <name evidence="1" type="ORF">IPOD504_LOCUS3989</name>
</gene>
<reference evidence="1" key="1">
    <citation type="submission" date="2022-03" db="EMBL/GenBank/DDBJ databases">
        <authorList>
            <person name="Martin H S."/>
        </authorList>
    </citation>
    <scope>NUCLEOTIDE SEQUENCE</scope>
</reference>
<evidence type="ECO:0000313" key="2">
    <source>
        <dbReference type="Proteomes" id="UP000837857"/>
    </source>
</evidence>
<evidence type="ECO:0000313" key="1">
    <source>
        <dbReference type="EMBL" id="CAH2042658.1"/>
    </source>
</evidence>
<dbReference type="Proteomes" id="UP000837857">
    <property type="component" value="Chromosome 14"/>
</dbReference>
<proteinExistence type="predicted"/>
<organism evidence="1 2">
    <name type="scientific">Iphiclides podalirius</name>
    <name type="common">scarce swallowtail</name>
    <dbReference type="NCBI Taxonomy" id="110791"/>
    <lineage>
        <taxon>Eukaryota</taxon>
        <taxon>Metazoa</taxon>
        <taxon>Ecdysozoa</taxon>
        <taxon>Arthropoda</taxon>
        <taxon>Hexapoda</taxon>
        <taxon>Insecta</taxon>
        <taxon>Pterygota</taxon>
        <taxon>Neoptera</taxon>
        <taxon>Endopterygota</taxon>
        <taxon>Lepidoptera</taxon>
        <taxon>Glossata</taxon>
        <taxon>Ditrysia</taxon>
        <taxon>Papilionoidea</taxon>
        <taxon>Papilionidae</taxon>
        <taxon>Papilioninae</taxon>
        <taxon>Iphiclides</taxon>
    </lineage>
</organism>
<feature type="non-terminal residue" evidence="1">
    <location>
        <position position="79"/>
    </location>
</feature>
<protein>
    <submittedName>
        <fullName evidence="1">Uncharacterized protein</fullName>
    </submittedName>
</protein>
<accession>A0ABN8I1L0</accession>